<name>A0AC35FWA1_9BILA</name>
<protein>
    <submittedName>
        <fullName evidence="2">Uncharacterized protein</fullName>
    </submittedName>
</protein>
<accession>A0AC35FWA1</accession>
<evidence type="ECO:0000313" key="1">
    <source>
        <dbReference type="Proteomes" id="UP000887580"/>
    </source>
</evidence>
<proteinExistence type="predicted"/>
<sequence>MNNITVSPPKLLSNGGTSLASPIHTPLTSPTLSATPTQKTARHFFDCSRMFITCCLCSSQRRRQRRRESAGRVNRVELLNNRNGRTPAALSGSECIQEAGPSSGVSASIFEEHSTTNNTTWVRVTVSIKNLNI</sequence>
<reference evidence="2" key="1">
    <citation type="submission" date="2022-11" db="UniProtKB">
        <authorList>
            <consortium name="WormBaseParasite"/>
        </authorList>
    </citation>
    <scope>IDENTIFICATION</scope>
</reference>
<organism evidence="1 2">
    <name type="scientific">Panagrolaimus sp. PS1159</name>
    <dbReference type="NCBI Taxonomy" id="55785"/>
    <lineage>
        <taxon>Eukaryota</taxon>
        <taxon>Metazoa</taxon>
        <taxon>Ecdysozoa</taxon>
        <taxon>Nematoda</taxon>
        <taxon>Chromadorea</taxon>
        <taxon>Rhabditida</taxon>
        <taxon>Tylenchina</taxon>
        <taxon>Panagrolaimomorpha</taxon>
        <taxon>Panagrolaimoidea</taxon>
        <taxon>Panagrolaimidae</taxon>
        <taxon>Panagrolaimus</taxon>
    </lineage>
</organism>
<dbReference type="WBParaSite" id="PS1159_v2.g21537.t1">
    <property type="protein sequence ID" value="PS1159_v2.g21537.t1"/>
    <property type="gene ID" value="PS1159_v2.g21537"/>
</dbReference>
<dbReference type="Proteomes" id="UP000887580">
    <property type="component" value="Unplaced"/>
</dbReference>
<evidence type="ECO:0000313" key="2">
    <source>
        <dbReference type="WBParaSite" id="PS1159_v2.g21537.t1"/>
    </source>
</evidence>